<dbReference type="SUPFAM" id="SSF103473">
    <property type="entry name" value="MFS general substrate transporter"/>
    <property type="match status" value="1"/>
</dbReference>
<name>A0ABR3FEP0_9AGAR</name>
<accession>A0ABR3FEP0</accession>
<dbReference type="PANTHER" id="PTHR48020">
    <property type="entry name" value="PROTON MYO-INOSITOL COTRANSPORTER"/>
    <property type="match status" value="1"/>
</dbReference>
<dbReference type="EMBL" id="JBAHYK010000489">
    <property type="protein sequence ID" value="KAL0573564.1"/>
    <property type="molecule type" value="Genomic_DNA"/>
</dbReference>
<dbReference type="Pfam" id="PF00083">
    <property type="entry name" value="Sugar_tr"/>
    <property type="match status" value="1"/>
</dbReference>
<dbReference type="Gene3D" id="1.20.1250.20">
    <property type="entry name" value="MFS general substrate transporter like domains"/>
    <property type="match status" value="1"/>
</dbReference>
<evidence type="ECO:0000256" key="7">
    <source>
        <dbReference type="SAM" id="Phobius"/>
    </source>
</evidence>
<dbReference type="InterPro" id="IPR020846">
    <property type="entry name" value="MFS_dom"/>
</dbReference>
<sequence>MSDDIDKHHHHNQEKALEEVFHDLDHGEINELVVVAEGEERTTWFVWMLVLCSSISGLLFGYDTGVISGALVTIGKDLRGVVADLTDGQKEFITSATTLGALLGGLAGGVLSDWTGRKPVLGIADVVFIGGAIAQAVCHDV</sequence>
<dbReference type="InterPro" id="IPR036259">
    <property type="entry name" value="MFS_trans_sf"/>
</dbReference>
<evidence type="ECO:0000313" key="9">
    <source>
        <dbReference type="EMBL" id="KAL0573564.1"/>
    </source>
</evidence>
<keyword evidence="10" id="KW-1185">Reference proteome</keyword>
<evidence type="ECO:0000256" key="1">
    <source>
        <dbReference type="ARBA" id="ARBA00004651"/>
    </source>
</evidence>
<keyword evidence="3" id="KW-1003">Cell membrane</keyword>
<dbReference type="InterPro" id="IPR050814">
    <property type="entry name" value="Myo-inositol_Transporter"/>
</dbReference>
<keyword evidence="5 7" id="KW-1133">Transmembrane helix</keyword>
<evidence type="ECO:0000313" key="10">
    <source>
        <dbReference type="Proteomes" id="UP001465976"/>
    </source>
</evidence>
<feature type="transmembrane region" description="Helical" evidence="7">
    <location>
        <begin position="44"/>
        <end position="62"/>
    </location>
</feature>
<keyword evidence="4 7" id="KW-0812">Transmembrane</keyword>
<keyword evidence="6 7" id="KW-0472">Membrane</keyword>
<evidence type="ECO:0000256" key="6">
    <source>
        <dbReference type="ARBA" id="ARBA00023136"/>
    </source>
</evidence>
<reference evidence="9 10" key="1">
    <citation type="submission" date="2024-02" db="EMBL/GenBank/DDBJ databases">
        <title>A draft genome for the cacao thread blight pathogen Marasmius crinis-equi.</title>
        <authorList>
            <person name="Cohen S.P."/>
            <person name="Baruah I.K."/>
            <person name="Amoako-Attah I."/>
            <person name="Bukari Y."/>
            <person name="Meinhardt L.W."/>
            <person name="Bailey B.A."/>
        </authorList>
    </citation>
    <scope>NUCLEOTIDE SEQUENCE [LARGE SCALE GENOMIC DNA]</scope>
    <source>
        <strain evidence="9 10">GH-76</strain>
    </source>
</reference>
<protein>
    <submittedName>
        <fullName evidence="9">Myo-inositol transporter itr1</fullName>
    </submittedName>
</protein>
<dbReference type="Proteomes" id="UP001465976">
    <property type="component" value="Unassembled WGS sequence"/>
</dbReference>
<evidence type="ECO:0000256" key="2">
    <source>
        <dbReference type="ARBA" id="ARBA00022448"/>
    </source>
</evidence>
<dbReference type="InterPro" id="IPR005828">
    <property type="entry name" value="MFS_sugar_transport-like"/>
</dbReference>
<evidence type="ECO:0000256" key="4">
    <source>
        <dbReference type="ARBA" id="ARBA00022692"/>
    </source>
</evidence>
<dbReference type="PROSITE" id="PS50850">
    <property type="entry name" value="MFS"/>
    <property type="match status" value="1"/>
</dbReference>
<comment type="subcellular location">
    <subcellularLocation>
        <location evidence="1">Cell membrane</location>
        <topology evidence="1">Multi-pass membrane protein</topology>
    </subcellularLocation>
</comment>
<evidence type="ECO:0000259" key="8">
    <source>
        <dbReference type="PROSITE" id="PS50850"/>
    </source>
</evidence>
<feature type="domain" description="Major facilitator superfamily (MFS) profile" evidence="8">
    <location>
        <begin position="49"/>
        <end position="141"/>
    </location>
</feature>
<evidence type="ECO:0000256" key="5">
    <source>
        <dbReference type="ARBA" id="ARBA00022989"/>
    </source>
</evidence>
<proteinExistence type="predicted"/>
<keyword evidence="2" id="KW-0813">Transport</keyword>
<comment type="caution">
    <text evidence="9">The sequence shown here is derived from an EMBL/GenBank/DDBJ whole genome shotgun (WGS) entry which is preliminary data.</text>
</comment>
<evidence type="ECO:0000256" key="3">
    <source>
        <dbReference type="ARBA" id="ARBA00022475"/>
    </source>
</evidence>
<gene>
    <name evidence="9" type="primary">ITR1_1</name>
    <name evidence="9" type="ORF">V5O48_008397</name>
</gene>
<organism evidence="9 10">
    <name type="scientific">Marasmius crinis-equi</name>
    <dbReference type="NCBI Taxonomy" id="585013"/>
    <lineage>
        <taxon>Eukaryota</taxon>
        <taxon>Fungi</taxon>
        <taxon>Dikarya</taxon>
        <taxon>Basidiomycota</taxon>
        <taxon>Agaricomycotina</taxon>
        <taxon>Agaricomycetes</taxon>
        <taxon>Agaricomycetidae</taxon>
        <taxon>Agaricales</taxon>
        <taxon>Marasmiineae</taxon>
        <taxon>Marasmiaceae</taxon>
        <taxon>Marasmius</taxon>
    </lineage>
</organism>
<dbReference type="PANTHER" id="PTHR48020:SF12">
    <property type="entry name" value="PROTON MYO-INOSITOL COTRANSPORTER"/>
    <property type="match status" value="1"/>
</dbReference>